<evidence type="ECO:0000313" key="1">
    <source>
        <dbReference type="Proteomes" id="UP000095283"/>
    </source>
</evidence>
<dbReference type="AlphaFoldDB" id="A0A1I7XEE2"/>
<accession>A0A1I7XEE2</accession>
<reference evidence="2" key="1">
    <citation type="submission" date="2016-11" db="UniProtKB">
        <authorList>
            <consortium name="WormBaseParasite"/>
        </authorList>
    </citation>
    <scope>IDENTIFICATION</scope>
</reference>
<proteinExistence type="predicted"/>
<dbReference type="Proteomes" id="UP000095283">
    <property type="component" value="Unplaced"/>
</dbReference>
<evidence type="ECO:0000313" key="2">
    <source>
        <dbReference type="WBParaSite" id="Hba_15903"/>
    </source>
</evidence>
<sequence>MFAVLTSLQQSANQDIAPGSSNMCMVHYVTNSRNMPQAVISIYRPHSIQDSMQTGNIGQLVQT</sequence>
<organism evidence="1 2">
    <name type="scientific">Heterorhabditis bacteriophora</name>
    <name type="common">Entomopathogenic nematode worm</name>
    <dbReference type="NCBI Taxonomy" id="37862"/>
    <lineage>
        <taxon>Eukaryota</taxon>
        <taxon>Metazoa</taxon>
        <taxon>Ecdysozoa</taxon>
        <taxon>Nematoda</taxon>
        <taxon>Chromadorea</taxon>
        <taxon>Rhabditida</taxon>
        <taxon>Rhabditina</taxon>
        <taxon>Rhabditomorpha</taxon>
        <taxon>Strongyloidea</taxon>
        <taxon>Heterorhabditidae</taxon>
        <taxon>Heterorhabditis</taxon>
    </lineage>
</organism>
<name>A0A1I7XEE2_HETBA</name>
<protein>
    <submittedName>
        <fullName evidence="2">Uncharacterized protein</fullName>
    </submittedName>
</protein>
<keyword evidence="1" id="KW-1185">Reference proteome</keyword>
<dbReference type="WBParaSite" id="Hba_15903">
    <property type="protein sequence ID" value="Hba_15903"/>
    <property type="gene ID" value="Hba_15903"/>
</dbReference>